<proteinExistence type="predicted"/>
<evidence type="ECO:0000313" key="2">
    <source>
        <dbReference type="EMBL" id="MBB5802706.1"/>
    </source>
</evidence>
<dbReference type="EMBL" id="JACHMO010000001">
    <property type="protein sequence ID" value="MBB5802706.1"/>
    <property type="molecule type" value="Genomic_DNA"/>
</dbReference>
<dbReference type="RefSeq" id="WP_184919571.1">
    <property type="nucleotide sequence ID" value="NZ_JACHMO010000001.1"/>
</dbReference>
<protein>
    <submittedName>
        <fullName evidence="2">Uncharacterized protein (TIGR03083 family)</fullName>
    </submittedName>
</protein>
<dbReference type="InterPro" id="IPR024344">
    <property type="entry name" value="MDMPI_metal-binding"/>
</dbReference>
<accession>A0A7W9M0B9</accession>
<comment type="caution">
    <text evidence="2">The sequence shown here is derived from an EMBL/GenBank/DDBJ whole genome shotgun (WGS) entry which is preliminary data.</text>
</comment>
<sequence length="282" mass="31022">MELALTDQRWRDLRDALAEVSHRFARMLRDCRTPDRLAVGKWSVAETAAHTAVVARLNAALIVDDPSPLGDPELDRLSRESSFAEFGRLNDAILDHYSDRSTDASAQGLLDGVDLLLARAEDVDPHELRPWLGGARLPAASHVAHQLNETMIHGLDIARALGVPWHIPTWHAALTFDVFLMHLLGGDSGRLMGSGGTPGRIAIEFRSKHTTPVVLTRDNGRLSVDPPGGGQVDARVRFDPTTMMLTIFRRARLSHAVVTGKVFASGRRPWTAVNYLRGMRSP</sequence>
<feature type="domain" description="Mycothiol-dependent maleylpyruvate isomerase metal-binding" evidence="1">
    <location>
        <begin position="20"/>
        <end position="158"/>
    </location>
</feature>
<dbReference type="AlphaFoldDB" id="A0A7W9M0B9"/>
<keyword evidence="3" id="KW-1185">Reference proteome</keyword>
<organism evidence="2 3">
    <name type="scientific">Saccharothrix ecbatanensis</name>
    <dbReference type="NCBI Taxonomy" id="1105145"/>
    <lineage>
        <taxon>Bacteria</taxon>
        <taxon>Bacillati</taxon>
        <taxon>Actinomycetota</taxon>
        <taxon>Actinomycetes</taxon>
        <taxon>Pseudonocardiales</taxon>
        <taxon>Pseudonocardiaceae</taxon>
        <taxon>Saccharothrix</taxon>
    </lineage>
</organism>
<gene>
    <name evidence="2" type="ORF">F4560_002474</name>
</gene>
<dbReference type="Proteomes" id="UP000552097">
    <property type="component" value="Unassembled WGS sequence"/>
</dbReference>
<dbReference type="SUPFAM" id="SSF109854">
    <property type="entry name" value="DinB/YfiT-like putative metalloenzymes"/>
    <property type="match status" value="1"/>
</dbReference>
<evidence type="ECO:0000313" key="3">
    <source>
        <dbReference type="Proteomes" id="UP000552097"/>
    </source>
</evidence>
<dbReference type="Pfam" id="PF11716">
    <property type="entry name" value="MDMPI_N"/>
    <property type="match status" value="1"/>
</dbReference>
<reference evidence="2 3" key="1">
    <citation type="submission" date="2020-08" db="EMBL/GenBank/DDBJ databases">
        <title>Sequencing the genomes of 1000 actinobacteria strains.</title>
        <authorList>
            <person name="Klenk H.-P."/>
        </authorList>
    </citation>
    <scope>NUCLEOTIDE SEQUENCE [LARGE SCALE GENOMIC DNA]</scope>
    <source>
        <strain evidence="2 3">DSM 45486</strain>
    </source>
</reference>
<evidence type="ECO:0000259" key="1">
    <source>
        <dbReference type="Pfam" id="PF11716"/>
    </source>
</evidence>
<dbReference type="InterPro" id="IPR034660">
    <property type="entry name" value="DinB/YfiT-like"/>
</dbReference>
<name>A0A7W9M0B9_9PSEU</name>
<dbReference type="GO" id="GO:0046872">
    <property type="term" value="F:metal ion binding"/>
    <property type="evidence" value="ECO:0007669"/>
    <property type="project" value="InterPro"/>
</dbReference>